<protein>
    <submittedName>
        <fullName evidence="2">Uncharacterized protein</fullName>
    </submittedName>
</protein>
<organism evidence="2 3">
    <name type="scientific">Sphagnurus paluster</name>
    <dbReference type="NCBI Taxonomy" id="117069"/>
    <lineage>
        <taxon>Eukaryota</taxon>
        <taxon>Fungi</taxon>
        <taxon>Dikarya</taxon>
        <taxon>Basidiomycota</taxon>
        <taxon>Agaricomycotina</taxon>
        <taxon>Agaricomycetes</taxon>
        <taxon>Agaricomycetidae</taxon>
        <taxon>Agaricales</taxon>
        <taxon>Tricholomatineae</taxon>
        <taxon>Lyophyllaceae</taxon>
        <taxon>Sphagnurus</taxon>
    </lineage>
</organism>
<gene>
    <name evidence="2" type="ORF">H0H81_001771</name>
</gene>
<evidence type="ECO:0000313" key="3">
    <source>
        <dbReference type="Proteomes" id="UP000717328"/>
    </source>
</evidence>
<comment type="caution">
    <text evidence="2">The sequence shown here is derived from an EMBL/GenBank/DDBJ whole genome shotgun (WGS) entry which is preliminary data.</text>
</comment>
<dbReference type="OrthoDB" id="3032433at2759"/>
<feature type="compositionally biased region" description="Basic and acidic residues" evidence="1">
    <location>
        <begin position="63"/>
        <end position="90"/>
    </location>
</feature>
<sequence length="347" mass="37757">MAAYNLHCRNTTINNGELPVLLNTASALETEEVGRPPSHEAAQRSWSNVVADRSPLPTARVNTDQRARARPEVVSEEEHYSLTKTSKGDSSESEVTSDGANVRDDNPNPWVTVQNRHSHSLDLNKKSKIKVTFLKPAGQDPVLKEAENQLTPQQQAQIRSRYAKLTPCCEASVESHGEGPSKSKGKAADPCNWGAAEIDPAELDLEAQKQSLLYYQSQKQSSADETDQGSKKRDRKKHAKKLRKEVRADECDSRTLMSDLMAQHVAHLIKGRSQQKVAAPVRKPELNPVTQVAAQSYLGQALKEAKKAGKRHHHGGYPSSSSSSSSSKPSSSSASSSSEMSSGSSTP</sequence>
<feature type="region of interest" description="Disordered" evidence="1">
    <location>
        <begin position="31"/>
        <end position="109"/>
    </location>
</feature>
<feature type="compositionally biased region" description="Low complexity" evidence="1">
    <location>
        <begin position="319"/>
        <end position="347"/>
    </location>
</feature>
<dbReference type="AlphaFoldDB" id="A0A9P7FPM6"/>
<proteinExistence type="predicted"/>
<feature type="compositionally biased region" description="Basic residues" evidence="1">
    <location>
        <begin position="232"/>
        <end position="244"/>
    </location>
</feature>
<feature type="region of interest" description="Disordered" evidence="1">
    <location>
        <begin position="216"/>
        <end position="250"/>
    </location>
</feature>
<keyword evidence="3" id="KW-1185">Reference proteome</keyword>
<evidence type="ECO:0000256" key="1">
    <source>
        <dbReference type="SAM" id="MobiDB-lite"/>
    </source>
</evidence>
<reference evidence="2" key="2">
    <citation type="submission" date="2021-10" db="EMBL/GenBank/DDBJ databases">
        <title>Phylogenomics reveals ancestral predisposition of the termite-cultivated fungus Termitomyces towards a domesticated lifestyle.</title>
        <authorList>
            <person name="Auxier B."/>
            <person name="Grum-Grzhimaylo A."/>
            <person name="Cardenas M.E."/>
            <person name="Lodge J.D."/>
            <person name="Laessoe T."/>
            <person name="Pedersen O."/>
            <person name="Smith M.E."/>
            <person name="Kuyper T.W."/>
            <person name="Franco-Molano E.A."/>
            <person name="Baroni T.J."/>
            <person name="Aanen D.K."/>
        </authorList>
    </citation>
    <scope>NUCLEOTIDE SEQUENCE</scope>
    <source>
        <strain evidence="2">D49</strain>
    </source>
</reference>
<feature type="region of interest" description="Disordered" evidence="1">
    <location>
        <begin position="302"/>
        <end position="347"/>
    </location>
</feature>
<accession>A0A9P7FPM6</accession>
<name>A0A9P7FPM6_9AGAR</name>
<dbReference type="Proteomes" id="UP000717328">
    <property type="component" value="Unassembled WGS sequence"/>
</dbReference>
<feature type="compositionally biased region" description="Basic and acidic residues" evidence="1">
    <location>
        <begin position="32"/>
        <end position="42"/>
    </location>
</feature>
<reference evidence="2" key="1">
    <citation type="submission" date="2021-02" db="EMBL/GenBank/DDBJ databases">
        <authorList>
            <person name="Nieuwenhuis M."/>
            <person name="Van De Peppel L.J.J."/>
        </authorList>
    </citation>
    <scope>NUCLEOTIDE SEQUENCE</scope>
    <source>
        <strain evidence="2">D49</strain>
    </source>
</reference>
<evidence type="ECO:0000313" key="2">
    <source>
        <dbReference type="EMBL" id="KAG5634491.1"/>
    </source>
</evidence>
<dbReference type="EMBL" id="JABCKI010006386">
    <property type="protein sequence ID" value="KAG5634491.1"/>
    <property type="molecule type" value="Genomic_DNA"/>
</dbReference>